<dbReference type="Proteomes" id="UP000503278">
    <property type="component" value="Chromosome"/>
</dbReference>
<dbReference type="GO" id="GO:0016020">
    <property type="term" value="C:membrane"/>
    <property type="evidence" value="ECO:0007669"/>
    <property type="project" value="TreeGrafter"/>
</dbReference>
<feature type="transmembrane region" description="Helical" evidence="1">
    <location>
        <begin position="94"/>
        <end position="112"/>
    </location>
</feature>
<dbReference type="KEGG" id="mrob:HH214_20920"/>
<dbReference type="GO" id="GO:0000271">
    <property type="term" value="P:polysaccharide biosynthetic process"/>
    <property type="evidence" value="ECO:0007669"/>
    <property type="project" value="TreeGrafter"/>
</dbReference>
<dbReference type="EMBL" id="CP051682">
    <property type="protein sequence ID" value="QJD98161.1"/>
    <property type="molecule type" value="Genomic_DNA"/>
</dbReference>
<feature type="domain" description="Acyltransferase 3" evidence="2">
    <location>
        <begin position="10"/>
        <end position="363"/>
    </location>
</feature>
<keyword evidence="3" id="KW-0808">Transferase</keyword>
<sequence>METKKKTYFENLDGLRTTAFLLVFLQHSLLAWTSRLKPAERPSNIFFSFISGSGGLGVSVFFVLSGFLITYLLLHEKELKGRINVPFFYMRRVLRIWPLYYVVILFAIYLYPYLKAKLGNPSPAVGSAVSHPFYYFAFLANFDVLNVFKHKEGLDAQQAVTWSVAVEEQFYLIWPLLFYFTPRKFYKFICIAAILLCQVFRIIHKDDDITLYYHSLSVIADLALGGLCGYYAYYSSQFKLFFQQLNKPSIILIYLLGCLWIVYANNLFKSPLFDACGRLVNTLFYAFVILEQNYSTNSFFKFSNNKVFSFLGKYTYGLYLMHPIAIRFTEIILNKGLKISIYGGSVYYSEQTIVSLFLAIVMSYLSYEFFEQRFLRLKHKYSLS</sequence>
<evidence type="ECO:0000313" key="3">
    <source>
        <dbReference type="EMBL" id="QJD98161.1"/>
    </source>
</evidence>
<dbReference type="PANTHER" id="PTHR23028">
    <property type="entry name" value="ACETYLTRANSFERASE"/>
    <property type="match status" value="1"/>
</dbReference>
<protein>
    <submittedName>
        <fullName evidence="3">Acyltransferase</fullName>
    </submittedName>
</protein>
<dbReference type="AlphaFoldDB" id="A0A7L5E558"/>
<keyword evidence="1" id="KW-0812">Transmembrane</keyword>
<dbReference type="InterPro" id="IPR002656">
    <property type="entry name" value="Acyl_transf_3_dom"/>
</dbReference>
<feature type="transmembrane region" description="Helical" evidence="1">
    <location>
        <begin position="12"/>
        <end position="33"/>
    </location>
</feature>
<keyword evidence="1" id="KW-0472">Membrane</keyword>
<evidence type="ECO:0000256" key="1">
    <source>
        <dbReference type="SAM" id="Phobius"/>
    </source>
</evidence>
<feature type="transmembrane region" description="Helical" evidence="1">
    <location>
        <begin position="314"/>
        <end position="333"/>
    </location>
</feature>
<feature type="transmembrane region" description="Helical" evidence="1">
    <location>
        <begin position="211"/>
        <end position="233"/>
    </location>
</feature>
<keyword evidence="1" id="KW-1133">Transmembrane helix</keyword>
<proteinExistence type="predicted"/>
<dbReference type="RefSeq" id="WP_169610903.1">
    <property type="nucleotide sequence ID" value="NZ_CP051682.1"/>
</dbReference>
<feature type="transmembrane region" description="Helical" evidence="1">
    <location>
        <begin position="185"/>
        <end position="204"/>
    </location>
</feature>
<gene>
    <name evidence="3" type="ORF">HH214_20920</name>
</gene>
<accession>A0A7L5E558</accession>
<evidence type="ECO:0000259" key="2">
    <source>
        <dbReference type="Pfam" id="PF01757"/>
    </source>
</evidence>
<reference evidence="3 4" key="1">
    <citation type="submission" date="2020-04" db="EMBL/GenBank/DDBJ databases">
        <title>Genome sequencing of novel species.</title>
        <authorList>
            <person name="Heo J."/>
            <person name="Kim S.-J."/>
            <person name="Kim J.-S."/>
            <person name="Hong S.-B."/>
            <person name="Kwon S.-W."/>
        </authorList>
    </citation>
    <scope>NUCLEOTIDE SEQUENCE [LARGE SCALE GENOMIC DNA]</scope>
    <source>
        <strain evidence="3 4">F39-2</strain>
    </source>
</reference>
<dbReference type="GO" id="GO:0016747">
    <property type="term" value="F:acyltransferase activity, transferring groups other than amino-acyl groups"/>
    <property type="evidence" value="ECO:0007669"/>
    <property type="project" value="InterPro"/>
</dbReference>
<dbReference type="InterPro" id="IPR050879">
    <property type="entry name" value="Acyltransferase_3"/>
</dbReference>
<keyword evidence="4" id="KW-1185">Reference proteome</keyword>
<feature type="transmembrane region" description="Helical" evidence="1">
    <location>
        <begin position="245"/>
        <end position="263"/>
    </location>
</feature>
<feature type="transmembrane region" description="Helical" evidence="1">
    <location>
        <begin position="345"/>
        <end position="367"/>
    </location>
</feature>
<evidence type="ECO:0000313" key="4">
    <source>
        <dbReference type="Proteomes" id="UP000503278"/>
    </source>
</evidence>
<keyword evidence="3" id="KW-0012">Acyltransferase</keyword>
<organism evidence="3 4">
    <name type="scientific">Mucilaginibacter robiniae</name>
    <dbReference type="NCBI Taxonomy" id="2728022"/>
    <lineage>
        <taxon>Bacteria</taxon>
        <taxon>Pseudomonadati</taxon>
        <taxon>Bacteroidota</taxon>
        <taxon>Sphingobacteriia</taxon>
        <taxon>Sphingobacteriales</taxon>
        <taxon>Sphingobacteriaceae</taxon>
        <taxon>Mucilaginibacter</taxon>
    </lineage>
</organism>
<name>A0A7L5E558_9SPHI</name>
<dbReference type="PANTHER" id="PTHR23028:SF53">
    <property type="entry name" value="ACYL_TRANSF_3 DOMAIN-CONTAINING PROTEIN"/>
    <property type="match status" value="1"/>
</dbReference>
<dbReference type="Pfam" id="PF01757">
    <property type="entry name" value="Acyl_transf_3"/>
    <property type="match status" value="1"/>
</dbReference>
<feature type="transmembrane region" description="Helical" evidence="1">
    <location>
        <begin position="45"/>
        <end position="74"/>
    </location>
</feature>